<name>A0A3M7SID8_BRAPC</name>
<dbReference type="EMBL" id="REGN01001305">
    <property type="protein sequence ID" value="RNA35654.1"/>
    <property type="molecule type" value="Genomic_DNA"/>
</dbReference>
<feature type="region of interest" description="Disordered" evidence="3">
    <location>
        <begin position="106"/>
        <end position="167"/>
    </location>
</feature>
<dbReference type="GO" id="GO:0045944">
    <property type="term" value="P:positive regulation of transcription by RNA polymerase II"/>
    <property type="evidence" value="ECO:0007669"/>
    <property type="project" value="TreeGrafter"/>
</dbReference>
<dbReference type="AlphaFoldDB" id="A0A3M7SID8"/>
<dbReference type="InterPro" id="IPR052324">
    <property type="entry name" value="NFATC2-Int_DNA_Repair"/>
</dbReference>
<dbReference type="PANTHER" id="PTHR47187">
    <property type="entry name" value="NFATC2-INTERACTING PROTEIN"/>
    <property type="match status" value="1"/>
</dbReference>
<comment type="subcellular location">
    <subcellularLocation>
        <location evidence="1">Nucleus</location>
    </subcellularLocation>
</comment>
<evidence type="ECO:0000256" key="2">
    <source>
        <dbReference type="ARBA" id="ARBA00023242"/>
    </source>
</evidence>
<protein>
    <submittedName>
        <fullName evidence="5">NFATC2-interacting-like</fullName>
    </submittedName>
</protein>
<dbReference type="Gene3D" id="3.10.20.90">
    <property type="entry name" value="Phosphatidylinositol 3-kinase Catalytic Subunit, Chain A, domain 1"/>
    <property type="match status" value="2"/>
</dbReference>
<organism evidence="5 6">
    <name type="scientific">Brachionus plicatilis</name>
    <name type="common">Marine rotifer</name>
    <name type="synonym">Brachionus muelleri</name>
    <dbReference type="NCBI Taxonomy" id="10195"/>
    <lineage>
        <taxon>Eukaryota</taxon>
        <taxon>Metazoa</taxon>
        <taxon>Spiralia</taxon>
        <taxon>Gnathifera</taxon>
        <taxon>Rotifera</taxon>
        <taxon>Eurotatoria</taxon>
        <taxon>Monogononta</taxon>
        <taxon>Pseudotrocha</taxon>
        <taxon>Ploima</taxon>
        <taxon>Brachionidae</taxon>
        <taxon>Brachionus</taxon>
    </lineage>
</organism>
<feature type="compositionally biased region" description="Basic and acidic residues" evidence="3">
    <location>
        <begin position="24"/>
        <end position="38"/>
    </location>
</feature>
<comment type="caution">
    <text evidence="5">The sequence shown here is derived from an EMBL/GenBank/DDBJ whole genome shotgun (WGS) entry which is preliminary data.</text>
</comment>
<dbReference type="PANTHER" id="PTHR47187:SF1">
    <property type="entry name" value="NFATC2-INTERACTING PROTEIN"/>
    <property type="match status" value="1"/>
</dbReference>
<dbReference type="SUPFAM" id="SSF54236">
    <property type="entry name" value="Ubiquitin-like"/>
    <property type="match status" value="2"/>
</dbReference>
<dbReference type="OrthoDB" id="10071418at2759"/>
<feature type="domain" description="Rad60/SUMO-like" evidence="4">
    <location>
        <begin position="302"/>
        <end position="372"/>
    </location>
</feature>
<feature type="region of interest" description="Disordered" evidence="3">
    <location>
        <begin position="1"/>
        <end position="40"/>
    </location>
</feature>
<evidence type="ECO:0000313" key="6">
    <source>
        <dbReference type="Proteomes" id="UP000276133"/>
    </source>
</evidence>
<dbReference type="InterPro" id="IPR029071">
    <property type="entry name" value="Ubiquitin-like_domsf"/>
</dbReference>
<dbReference type="Proteomes" id="UP000276133">
    <property type="component" value="Unassembled WGS sequence"/>
</dbReference>
<reference evidence="5 6" key="1">
    <citation type="journal article" date="2018" name="Sci. Rep.">
        <title>Genomic signatures of local adaptation to the degree of environmental predictability in rotifers.</title>
        <authorList>
            <person name="Franch-Gras L."/>
            <person name="Hahn C."/>
            <person name="Garcia-Roger E.M."/>
            <person name="Carmona M.J."/>
            <person name="Serra M."/>
            <person name="Gomez A."/>
        </authorList>
    </citation>
    <scope>NUCLEOTIDE SEQUENCE [LARGE SCALE GENOMIC DNA]</scope>
    <source>
        <strain evidence="5">HYR1</strain>
    </source>
</reference>
<gene>
    <name evidence="5" type="ORF">BpHYR1_004661</name>
</gene>
<keyword evidence="2" id="KW-0539">Nucleus</keyword>
<evidence type="ECO:0000256" key="3">
    <source>
        <dbReference type="SAM" id="MobiDB-lite"/>
    </source>
</evidence>
<dbReference type="Pfam" id="PF11976">
    <property type="entry name" value="Rad60-SLD"/>
    <property type="match status" value="1"/>
</dbReference>
<evidence type="ECO:0000256" key="1">
    <source>
        <dbReference type="ARBA" id="ARBA00004123"/>
    </source>
</evidence>
<feature type="compositionally biased region" description="Polar residues" evidence="3">
    <location>
        <begin position="10"/>
        <end position="23"/>
    </location>
</feature>
<dbReference type="InterPro" id="IPR022617">
    <property type="entry name" value="Rad60/SUMO-like_dom"/>
</dbReference>
<dbReference type="GO" id="GO:0005634">
    <property type="term" value="C:nucleus"/>
    <property type="evidence" value="ECO:0007669"/>
    <property type="project" value="UniProtKB-SubCell"/>
</dbReference>
<evidence type="ECO:0000313" key="5">
    <source>
        <dbReference type="EMBL" id="RNA35654.1"/>
    </source>
</evidence>
<dbReference type="CDD" id="cd01763">
    <property type="entry name" value="Ubl_SUMO_like"/>
    <property type="match status" value="1"/>
</dbReference>
<accession>A0A3M7SID8</accession>
<evidence type="ECO:0000259" key="4">
    <source>
        <dbReference type="Pfam" id="PF11976"/>
    </source>
</evidence>
<proteinExistence type="predicted"/>
<sequence>MSIHMERLDTTPSKKTAISDSSDCENRNQQDVNTEKNRCQKSTVRGNLAALVSNLDASDSDDSDTNFKPKTKAGLYARRLNQTKKERKNINHKFFKADKNLITDVEECSNKQNPTENQSDKMEIELSDSNDSDISNKKKKIEKEDSSDSELDVPPPPPKNTRRKSTSLLDKHFKELESFRVKTDNKILLNDSDRVACSSDDDELNTVTIRVSTKNGLKKWNINKNQSFSVVFENLAKIENTGVENLVLMVKDQIINLSDTPASINLKAYDIIDCGKTATINQEKVKIVEEGECFEHGSNMVTLILQTDTGRKSRVKFLVSVDEPFESILKKYCEKKELDMDKFSLQMEGDKIELTETPRDLDFEDDFMIDVVKSKKPVLQIINENKQNYEFDDDIIITLSTSNLMQTNGKCIKNNQRLIKKIFHLNSIIICFSYF</sequence>
<keyword evidence="6" id="KW-1185">Reference proteome</keyword>